<protein>
    <submittedName>
        <fullName evidence="4">Glycolate oxidase subunit GlcE</fullName>
        <ecNumber evidence="4">1.1.99.14</ecNumber>
    </submittedName>
</protein>
<dbReference type="InterPro" id="IPR016164">
    <property type="entry name" value="FAD-linked_Oxase-like_C"/>
</dbReference>
<keyword evidence="5" id="KW-1185">Reference proteome</keyword>
<keyword evidence="1" id="KW-0285">Flavoprotein</keyword>
<dbReference type="InterPro" id="IPR016166">
    <property type="entry name" value="FAD-bd_PCMH"/>
</dbReference>
<evidence type="ECO:0000313" key="4">
    <source>
        <dbReference type="EMBL" id="MBC3808383.1"/>
    </source>
</evidence>
<dbReference type="EC" id="1.1.99.14" evidence="4"/>
<dbReference type="Pfam" id="PF01565">
    <property type="entry name" value="FAD_binding_4"/>
    <property type="match status" value="1"/>
</dbReference>
<dbReference type="RefSeq" id="WP_186923462.1">
    <property type="nucleotide sequence ID" value="NZ_JACOFW010000016.1"/>
</dbReference>
<comment type="caution">
    <text evidence="4">The sequence shown here is derived from an EMBL/GenBank/DDBJ whole genome shotgun (WGS) entry which is preliminary data.</text>
</comment>
<dbReference type="Proteomes" id="UP000648257">
    <property type="component" value="Unassembled WGS sequence"/>
</dbReference>
<dbReference type="InterPro" id="IPR006094">
    <property type="entry name" value="Oxid_FAD_bind_N"/>
</dbReference>
<dbReference type="InterPro" id="IPR036318">
    <property type="entry name" value="FAD-bd_PCMH-like_sf"/>
</dbReference>
<dbReference type="GO" id="GO:0019154">
    <property type="term" value="F:glycolate dehydrogenase activity"/>
    <property type="evidence" value="ECO:0007669"/>
    <property type="project" value="UniProtKB-EC"/>
</dbReference>
<evidence type="ECO:0000259" key="3">
    <source>
        <dbReference type="PROSITE" id="PS51387"/>
    </source>
</evidence>
<dbReference type="SUPFAM" id="SSF56176">
    <property type="entry name" value="FAD-binding/transporter-associated domain-like"/>
    <property type="match status" value="1"/>
</dbReference>
<dbReference type="PROSITE" id="PS51387">
    <property type="entry name" value="FAD_PCMH"/>
    <property type="match status" value="1"/>
</dbReference>
<sequence length="354" mass="38970">MNPVLQQFREQILLASESKLPLCIQGGATKSWYGNQVNGEVLDTRAYAGVIAYEPTELVLSVRAGTTLKEIESLLDQHGQMLACEAPHFGEHATVGGMLAAGLSGPRRAYAGGIRDFVLGVTMMNGRGELLKFGGQVMKNVAGYDVSRLMVGSMGALGLITEISLKVMPRPLLETSLAFALSEQDALHCLNKWAGQALPISASAYHAGRLMLRLSGSESAIRLAKQKLGGQDVHDDKAFWISLREQQHHFFTPEQGLALLRLSLPSTASALKLRTKTLIEWGGAQRWIWTHEPIQSVRELMQNLGGHVTQFRYADASQVTFMPLHPALLKIHQQLKKTFDPFDIFNRGRLFPSD</sequence>
<reference evidence="4 5" key="1">
    <citation type="submission" date="2020-08" db="EMBL/GenBank/DDBJ databases">
        <title>Novel species isolated from subtropical streams in China.</title>
        <authorList>
            <person name="Lu H."/>
        </authorList>
    </citation>
    <scope>NUCLEOTIDE SEQUENCE [LARGE SCALE GENOMIC DNA]</scope>
    <source>
        <strain evidence="4 5">KACC 16656</strain>
    </source>
</reference>
<dbReference type="SUPFAM" id="SSF55103">
    <property type="entry name" value="FAD-linked oxidases, C-terminal domain"/>
    <property type="match status" value="1"/>
</dbReference>
<evidence type="ECO:0000313" key="5">
    <source>
        <dbReference type="Proteomes" id="UP000648257"/>
    </source>
</evidence>
<keyword evidence="4" id="KW-0560">Oxidoreductase</keyword>
<evidence type="ECO:0000256" key="2">
    <source>
        <dbReference type="ARBA" id="ARBA00022827"/>
    </source>
</evidence>
<dbReference type="InterPro" id="IPR016169">
    <property type="entry name" value="FAD-bd_PCMH_sub2"/>
</dbReference>
<dbReference type="PANTHER" id="PTHR11748">
    <property type="entry name" value="D-LACTATE DEHYDROGENASE"/>
    <property type="match status" value="1"/>
</dbReference>
<dbReference type="NCBIfam" id="NF008439">
    <property type="entry name" value="PRK11282.1"/>
    <property type="match status" value="1"/>
</dbReference>
<keyword evidence="2" id="KW-0274">FAD</keyword>
<evidence type="ECO:0000256" key="1">
    <source>
        <dbReference type="ARBA" id="ARBA00022630"/>
    </source>
</evidence>
<gene>
    <name evidence="4" type="primary">glcE</name>
    <name evidence="4" type="ORF">H8K52_13640</name>
</gene>
<dbReference type="Gene3D" id="3.30.465.10">
    <property type="match status" value="1"/>
</dbReference>
<dbReference type="EMBL" id="JACOFW010000016">
    <property type="protein sequence ID" value="MBC3808383.1"/>
    <property type="molecule type" value="Genomic_DNA"/>
</dbReference>
<accession>A0ABR6X5Z9</accession>
<dbReference type="PANTHER" id="PTHR11748:SF103">
    <property type="entry name" value="GLYCOLATE OXIDASE SUBUNIT GLCE"/>
    <property type="match status" value="1"/>
</dbReference>
<name>A0ABR6X5Z9_9BURK</name>
<proteinExistence type="predicted"/>
<organism evidence="4 5">
    <name type="scientific">Undibacterium seohonense</name>
    <dbReference type="NCBI Taxonomy" id="1344950"/>
    <lineage>
        <taxon>Bacteria</taxon>
        <taxon>Pseudomonadati</taxon>
        <taxon>Pseudomonadota</taxon>
        <taxon>Betaproteobacteria</taxon>
        <taxon>Burkholderiales</taxon>
        <taxon>Oxalobacteraceae</taxon>
        <taxon>Undibacterium</taxon>
    </lineage>
</organism>
<feature type="domain" description="FAD-binding PCMH-type" evidence="3">
    <location>
        <begin position="1"/>
        <end position="170"/>
    </location>
</feature>